<organism evidence="5 6">
    <name type="scientific">Paragemmobacter aquarius</name>
    <dbReference type="NCBI Taxonomy" id="2169400"/>
    <lineage>
        <taxon>Bacteria</taxon>
        <taxon>Pseudomonadati</taxon>
        <taxon>Pseudomonadota</taxon>
        <taxon>Alphaproteobacteria</taxon>
        <taxon>Rhodobacterales</taxon>
        <taxon>Paracoccaceae</taxon>
        <taxon>Paragemmobacter</taxon>
    </lineage>
</organism>
<dbReference type="InterPro" id="IPR020449">
    <property type="entry name" value="Tscrpt_reg_AraC-type_HTH"/>
</dbReference>
<dbReference type="SMART" id="SM00342">
    <property type="entry name" value="HTH_ARAC"/>
    <property type="match status" value="1"/>
</dbReference>
<evidence type="ECO:0000256" key="3">
    <source>
        <dbReference type="ARBA" id="ARBA00023163"/>
    </source>
</evidence>
<dbReference type="EMBL" id="CP028918">
    <property type="protein sequence ID" value="AWB48861.1"/>
    <property type="molecule type" value="Genomic_DNA"/>
</dbReference>
<dbReference type="RefSeq" id="WP_108435680.1">
    <property type="nucleotide sequence ID" value="NZ_CP028918.1"/>
</dbReference>
<evidence type="ECO:0000313" key="5">
    <source>
        <dbReference type="EMBL" id="AWB48861.1"/>
    </source>
</evidence>
<evidence type="ECO:0000256" key="1">
    <source>
        <dbReference type="ARBA" id="ARBA00023015"/>
    </source>
</evidence>
<feature type="domain" description="HTH araC/xylS-type" evidence="4">
    <location>
        <begin position="217"/>
        <end position="316"/>
    </location>
</feature>
<evidence type="ECO:0000313" key="6">
    <source>
        <dbReference type="Proteomes" id="UP000244496"/>
    </source>
</evidence>
<dbReference type="InterPro" id="IPR035418">
    <property type="entry name" value="AraC-bd_2"/>
</dbReference>
<dbReference type="SUPFAM" id="SSF46689">
    <property type="entry name" value="Homeodomain-like"/>
    <property type="match status" value="1"/>
</dbReference>
<dbReference type="OrthoDB" id="8004517at2"/>
<dbReference type="AlphaFoldDB" id="A0A2S0UM38"/>
<dbReference type="InterPro" id="IPR018060">
    <property type="entry name" value="HTH_AraC"/>
</dbReference>
<dbReference type="PANTHER" id="PTHR46796:SF6">
    <property type="entry name" value="ARAC SUBFAMILY"/>
    <property type="match status" value="1"/>
</dbReference>
<dbReference type="PRINTS" id="PR00032">
    <property type="entry name" value="HTHARAC"/>
</dbReference>
<dbReference type="PROSITE" id="PS01124">
    <property type="entry name" value="HTH_ARAC_FAMILY_2"/>
    <property type="match status" value="1"/>
</dbReference>
<sequence length="319" mass="35451">MANGTHSTDGLPASARADHWNSVIAQAYFPLDLTFRDAARFEGRLESGTLGDLSLSRLQTESVQYERHRRHISRTTEEQYLITIPRQSPVEFSQSGREVRCDPGGFILERGDEPYRFSYGAANDLCVIKLAKPILAERLRNPDRFCALVFNGREGIGSVFTTMAQQIQHQTVAGTAVDPVAGSVIGRQLVELLALTLDRSSDVETGAASSVREGHRRRAQSVILSNLSNPGLSPEIVADRIGISKRYLHELFAEVNLTVSQFIREQRLHAARDLLHMANPGPLSDIAYRFGFSDQAQFSRLFKAMFGQTPSSYRASRTI</sequence>
<dbReference type="Gene3D" id="1.10.10.60">
    <property type="entry name" value="Homeodomain-like"/>
    <property type="match status" value="1"/>
</dbReference>
<keyword evidence="6" id="KW-1185">Reference proteome</keyword>
<proteinExistence type="predicted"/>
<dbReference type="PROSITE" id="PS00041">
    <property type="entry name" value="HTH_ARAC_FAMILY_1"/>
    <property type="match status" value="1"/>
</dbReference>
<gene>
    <name evidence="5" type="ORF">HYN69_10425</name>
</gene>
<evidence type="ECO:0000256" key="2">
    <source>
        <dbReference type="ARBA" id="ARBA00023125"/>
    </source>
</evidence>
<keyword evidence="1" id="KW-0805">Transcription regulation</keyword>
<keyword evidence="2 5" id="KW-0238">DNA-binding</keyword>
<dbReference type="Proteomes" id="UP000244496">
    <property type="component" value="Chromosome"/>
</dbReference>
<reference evidence="5 6" key="1">
    <citation type="submission" date="2018-04" db="EMBL/GenBank/DDBJ databases">
        <title>Genome sequencing of Gemmobacter.</title>
        <authorList>
            <person name="Yi H."/>
            <person name="Baek M.-G."/>
        </authorList>
    </citation>
    <scope>NUCLEOTIDE SEQUENCE [LARGE SCALE GENOMIC DNA]</scope>
    <source>
        <strain evidence="5 6">HYN0069</strain>
    </source>
</reference>
<evidence type="ECO:0000259" key="4">
    <source>
        <dbReference type="PROSITE" id="PS01124"/>
    </source>
</evidence>
<dbReference type="InterPro" id="IPR009057">
    <property type="entry name" value="Homeodomain-like_sf"/>
</dbReference>
<dbReference type="KEGG" id="geh:HYN69_10425"/>
<dbReference type="Pfam" id="PF12833">
    <property type="entry name" value="HTH_18"/>
    <property type="match status" value="1"/>
</dbReference>
<accession>A0A2S0UM38</accession>
<dbReference type="PANTHER" id="PTHR46796">
    <property type="entry name" value="HTH-TYPE TRANSCRIPTIONAL ACTIVATOR RHAS-RELATED"/>
    <property type="match status" value="1"/>
</dbReference>
<dbReference type="Pfam" id="PF14525">
    <property type="entry name" value="AraC_binding_2"/>
    <property type="match status" value="1"/>
</dbReference>
<dbReference type="InterPro" id="IPR050204">
    <property type="entry name" value="AraC_XylS_family_regulators"/>
</dbReference>
<keyword evidence="3" id="KW-0804">Transcription</keyword>
<dbReference type="GO" id="GO:0003700">
    <property type="term" value="F:DNA-binding transcription factor activity"/>
    <property type="evidence" value="ECO:0007669"/>
    <property type="project" value="InterPro"/>
</dbReference>
<name>A0A2S0UM38_9RHOB</name>
<dbReference type="GO" id="GO:0043565">
    <property type="term" value="F:sequence-specific DNA binding"/>
    <property type="evidence" value="ECO:0007669"/>
    <property type="project" value="InterPro"/>
</dbReference>
<protein>
    <submittedName>
        <fullName evidence="5">DNA-binding protein</fullName>
    </submittedName>
</protein>
<dbReference type="InterPro" id="IPR018062">
    <property type="entry name" value="HTH_AraC-typ_CS"/>
</dbReference>